<dbReference type="PANTHER" id="PTHR22767:SF3">
    <property type="entry name" value="N-ALPHA-ACETYLTRANSFERASE 25, NATB AUXILIARY SUBUNIT"/>
    <property type="match status" value="1"/>
</dbReference>
<reference evidence="3" key="1">
    <citation type="submission" date="2023-08" db="EMBL/GenBank/DDBJ databases">
        <title>A de novo genome assembly of Solanum verrucosum Schlechtendal, a Mexican diploid species geographically isolated from the other diploid A-genome species in potato relatives.</title>
        <authorList>
            <person name="Hosaka K."/>
        </authorList>
    </citation>
    <scope>NUCLEOTIDE SEQUENCE</scope>
    <source>
        <tissue evidence="3">Young leaves</tissue>
    </source>
</reference>
<evidence type="ECO:0000313" key="3">
    <source>
        <dbReference type="EMBL" id="WMV46013.1"/>
    </source>
</evidence>
<dbReference type="EMBL" id="CP133620">
    <property type="protein sequence ID" value="WMV46013.1"/>
    <property type="molecule type" value="Genomic_DNA"/>
</dbReference>
<evidence type="ECO:0000256" key="2">
    <source>
        <dbReference type="PROSITE-ProRule" id="PRU00339"/>
    </source>
</evidence>
<name>A0AAF0UGU8_SOLVR</name>
<evidence type="ECO:0000313" key="4">
    <source>
        <dbReference type="Proteomes" id="UP001234989"/>
    </source>
</evidence>
<dbReference type="SUPFAM" id="SSF48452">
    <property type="entry name" value="TPR-like"/>
    <property type="match status" value="1"/>
</dbReference>
<keyword evidence="4" id="KW-1185">Reference proteome</keyword>
<accession>A0AAF0UGU8</accession>
<dbReference type="InterPro" id="IPR019183">
    <property type="entry name" value="NAA25_NatB_aux_su"/>
</dbReference>
<feature type="repeat" description="TPR" evidence="2">
    <location>
        <begin position="284"/>
        <end position="317"/>
    </location>
</feature>
<dbReference type="PANTHER" id="PTHR22767">
    <property type="entry name" value="N-TERMINAL ACETYLTRANSFERASE-RELATED"/>
    <property type="match status" value="1"/>
</dbReference>
<proteinExistence type="inferred from homology"/>
<organism evidence="3 4">
    <name type="scientific">Solanum verrucosum</name>
    <dbReference type="NCBI Taxonomy" id="315347"/>
    <lineage>
        <taxon>Eukaryota</taxon>
        <taxon>Viridiplantae</taxon>
        <taxon>Streptophyta</taxon>
        <taxon>Embryophyta</taxon>
        <taxon>Tracheophyta</taxon>
        <taxon>Spermatophyta</taxon>
        <taxon>Magnoliopsida</taxon>
        <taxon>eudicotyledons</taxon>
        <taxon>Gunneridae</taxon>
        <taxon>Pentapetalae</taxon>
        <taxon>asterids</taxon>
        <taxon>lamiids</taxon>
        <taxon>Solanales</taxon>
        <taxon>Solanaceae</taxon>
        <taxon>Solanoideae</taxon>
        <taxon>Solaneae</taxon>
        <taxon>Solanum</taxon>
    </lineage>
</organism>
<dbReference type="PROSITE" id="PS50005">
    <property type="entry name" value="TPR"/>
    <property type="match status" value="1"/>
</dbReference>
<protein>
    <recommendedName>
        <fullName evidence="5">Phagocyte signaling-impaired protein</fullName>
    </recommendedName>
</protein>
<dbReference type="AlphaFoldDB" id="A0AAF0UGU8"/>
<keyword evidence="2" id="KW-0802">TPR repeat</keyword>
<evidence type="ECO:0008006" key="5">
    <source>
        <dbReference type="Google" id="ProtNLM"/>
    </source>
</evidence>
<dbReference type="Pfam" id="PF13432">
    <property type="entry name" value="TPR_16"/>
    <property type="match status" value="1"/>
</dbReference>
<dbReference type="GO" id="GO:0031416">
    <property type="term" value="C:NatB complex"/>
    <property type="evidence" value="ECO:0007669"/>
    <property type="project" value="TreeGrafter"/>
</dbReference>
<dbReference type="Proteomes" id="UP001234989">
    <property type="component" value="Chromosome 9"/>
</dbReference>
<evidence type="ECO:0000256" key="1">
    <source>
        <dbReference type="ARBA" id="ARBA00006298"/>
    </source>
</evidence>
<dbReference type="InterPro" id="IPR011990">
    <property type="entry name" value="TPR-like_helical_dom_sf"/>
</dbReference>
<dbReference type="InterPro" id="IPR019734">
    <property type="entry name" value="TPR_rpt"/>
</dbReference>
<comment type="similarity">
    <text evidence="1">Belongs to the MDM20/NAA25 family.</text>
</comment>
<sequence>MASKLGLAGGIPERRVRPIWDAIDSRQFKNALKHCTTLLSKYPNSPYALALKALVLERMGKSEEAFSVSLNAKDLLYTNDSLLIDDLTLSTLQIVFQRLDHLDMATSCYEYAYAKFPNNLDLMMGLFNCYVRQYSFVKQQQIAIKMYKIAAEERFLLWAVCSIQLQEALGHARYSEEALQGLSPFSIPTPLLISCSHPSSIAFWLWTCHVDCHTWLSVMVLCSNGGEKLLLLAEGLLKKHIASHSLHEPEALIVYVSLLEQQSKYGDALELLTGKFGSLIMTEVDRLRLQGRLLARGGDYAAAASIFQKVLELSPDDWECFLHYLGCLLEDDSSLCKGENNDSTYPLKLMDSQVSHLTDEAFGSRLSNASSLVRKLLTEASNDTVRCPYLANIEIERRKLLHGKGDADKLVEALVQYFFRYGHLACFASDVEIFVHILDLDKKIQLLDKLKECCESIPTNPRKTLGQHITVFKIQNIVGSMVTLSINGISSS</sequence>
<dbReference type="Pfam" id="PF09797">
    <property type="entry name" value="NatB_MDM20"/>
    <property type="match status" value="1"/>
</dbReference>
<dbReference type="Gene3D" id="1.25.40.1040">
    <property type="match status" value="2"/>
</dbReference>
<gene>
    <name evidence="3" type="ORF">MTR67_039398</name>
</gene>